<dbReference type="InParanoid" id="D6TQ58"/>
<dbReference type="PROSITE" id="PS51462">
    <property type="entry name" value="NUDIX"/>
    <property type="match status" value="1"/>
</dbReference>
<proteinExistence type="inferred from homology"/>
<dbReference type="PROSITE" id="PS00893">
    <property type="entry name" value="NUDIX_BOX"/>
    <property type="match status" value="1"/>
</dbReference>
<evidence type="ECO:0000313" key="5">
    <source>
        <dbReference type="EMBL" id="EFH85706.1"/>
    </source>
</evidence>
<dbReference type="InterPro" id="IPR020476">
    <property type="entry name" value="Nudix_hydrolase"/>
</dbReference>
<dbReference type="InterPro" id="IPR000086">
    <property type="entry name" value="NUDIX_hydrolase_dom"/>
</dbReference>
<dbReference type="GO" id="GO:0016787">
    <property type="term" value="F:hydrolase activity"/>
    <property type="evidence" value="ECO:0007669"/>
    <property type="project" value="UniProtKB-KW"/>
</dbReference>
<dbReference type="OrthoDB" id="9800077at2"/>
<dbReference type="EMBL" id="ADVG01000002">
    <property type="protein sequence ID" value="EFH85706.1"/>
    <property type="molecule type" value="Genomic_DNA"/>
</dbReference>
<sequence>MKEEKKGSLIFLLIEHSFLTTLVDEIQQVLFTTPNVICLPSKTELLANLLTSEQDAFQICDAHMGSRWRKDYPDSVVLLACSTSADEILSDSVDYVLEPQIFIEQLRGIMFAEQSRRALINRRLQVAIKRHCFDYTATGYVLNEARTQMLLIPKGNQWFPPGGHVEDGEFPDEALRREVQEETGYTVNFLGQQACVGMQIGDAQVHPQPYLILCEDLQTHSHYDFLYLIAAHTQVGASEFEGQWMDFARIEDLDTPEHVKWVAKQLRASYRMLSQISAP</sequence>
<feature type="domain" description="Nudix hydrolase" evidence="4">
    <location>
        <begin position="132"/>
        <end position="268"/>
    </location>
</feature>
<evidence type="ECO:0000256" key="2">
    <source>
        <dbReference type="ARBA" id="ARBA00022801"/>
    </source>
</evidence>
<dbReference type="Gene3D" id="3.90.79.10">
    <property type="entry name" value="Nucleoside Triphosphate Pyrophosphohydrolase"/>
    <property type="match status" value="1"/>
</dbReference>
<evidence type="ECO:0000259" key="4">
    <source>
        <dbReference type="PROSITE" id="PS51462"/>
    </source>
</evidence>
<dbReference type="AlphaFoldDB" id="D6TQ58"/>
<dbReference type="STRING" id="485913.Krac_6936"/>
<evidence type="ECO:0000256" key="1">
    <source>
        <dbReference type="ARBA" id="ARBA00005582"/>
    </source>
</evidence>
<dbReference type="Pfam" id="PF00293">
    <property type="entry name" value="NUDIX"/>
    <property type="match status" value="1"/>
</dbReference>
<dbReference type="PANTHER" id="PTHR43736">
    <property type="entry name" value="ADP-RIBOSE PYROPHOSPHATASE"/>
    <property type="match status" value="1"/>
</dbReference>
<evidence type="ECO:0000313" key="6">
    <source>
        <dbReference type="Proteomes" id="UP000004508"/>
    </source>
</evidence>
<comment type="similarity">
    <text evidence="1 3">Belongs to the Nudix hydrolase family.</text>
</comment>
<comment type="caution">
    <text evidence="5">The sequence shown here is derived from an EMBL/GenBank/DDBJ whole genome shotgun (WGS) entry which is preliminary data.</text>
</comment>
<dbReference type="RefSeq" id="WP_007909402.1">
    <property type="nucleotide sequence ID" value="NZ_ADVG01000002.1"/>
</dbReference>
<dbReference type="Proteomes" id="UP000004508">
    <property type="component" value="Unassembled WGS sequence"/>
</dbReference>
<dbReference type="PRINTS" id="PR00502">
    <property type="entry name" value="NUDIXFAMILY"/>
</dbReference>
<dbReference type="PANTHER" id="PTHR43736:SF1">
    <property type="entry name" value="DIHYDRONEOPTERIN TRIPHOSPHATE DIPHOSPHATASE"/>
    <property type="match status" value="1"/>
</dbReference>
<protein>
    <submittedName>
        <fullName evidence="5">NUDIX hydrolase</fullName>
    </submittedName>
</protein>
<dbReference type="CDD" id="cd03674">
    <property type="entry name" value="NUDIX_Hydrolase"/>
    <property type="match status" value="1"/>
</dbReference>
<reference evidence="5 6" key="1">
    <citation type="journal article" date="2011" name="Stand. Genomic Sci.">
        <title>Non-contiguous finished genome sequence and contextual data of the filamentous soil bacterium Ktedonobacter racemifer type strain (SOSP1-21).</title>
        <authorList>
            <person name="Chang Y.J."/>
            <person name="Land M."/>
            <person name="Hauser L."/>
            <person name="Chertkov O."/>
            <person name="Del Rio T.G."/>
            <person name="Nolan M."/>
            <person name="Copeland A."/>
            <person name="Tice H."/>
            <person name="Cheng J.F."/>
            <person name="Lucas S."/>
            <person name="Han C."/>
            <person name="Goodwin L."/>
            <person name="Pitluck S."/>
            <person name="Ivanova N."/>
            <person name="Ovchinikova G."/>
            <person name="Pati A."/>
            <person name="Chen A."/>
            <person name="Palaniappan K."/>
            <person name="Mavromatis K."/>
            <person name="Liolios K."/>
            <person name="Brettin T."/>
            <person name="Fiebig A."/>
            <person name="Rohde M."/>
            <person name="Abt B."/>
            <person name="Goker M."/>
            <person name="Detter J.C."/>
            <person name="Woyke T."/>
            <person name="Bristow J."/>
            <person name="Eisen J.A."/>
            <person name="Markowitz V."/>
            <person name="Hugenholtz P."/>
            <person name="Kyrpides N.C."/>
            <person name="Klenk H.P."/>
            <person name="Lapidus A."/>
        </authorList>
    </citation>
    <scope>NUCLEOTIDE SEQUENCE [LARGE SCALE GENOMIC DNA]</scope>
    <source>
        <strain evidence="6">DSM 44963</strain>
    </source>
</reference>
<organism evidence="5 6">
    <name type="scientific">Ktedonobacter racemifer DSM 44963</name>
    <dbReference type="NCBI Taxonomy" id="485913"/>
    <lineage>
        <taxon>Bacteria</taxon>
        <taxon>Bacillati</taxon>
        <taxon>Chloroflexota</taxon>
        <taxon>Ktedonobacteria</taxon>
        <taxon>Ktedonobacterales</taxon>
        <taxon>Ktedonobacteraceae</taxon>
        <taxon>Ktedonobacter</taxon>
    </lineage>
</organism>
<evidence type="ECO:0000256" key="3">
    <source>
        <dbReference type="RuleBase" id="RU003476"/>
    </source>
</evidence>
<dbReference type="eggNOG" id="COG1051">
    <property type="taxonomic scope" value="Bacteria"/>
</dbReference>
<dbReference type="InterPro" id="IPR015797">
    <property type="entry name" value="NUDIX_hydrolase-like_dom_sf"/>
</dbReference>
<dbReference type="InterPro" id="IPR020084">
    <property type="entry name" value="NUDIX_hydrolase_CS"/>
</dbReference>
<accession>D6TQ58</accession>
<dbReference type="SUPFAM" id="SSF55811">
    <property type="entry name" value="Nudix"/>
    <property type="match status" value="1"/>
</dbReference>
<keyword evidence="6" id="KW-1185">Reference proteome</keyword>
<gene>
    <name evidence="5" type="ORF">Krac_6936</name>
</gene>
<keyword evidence="2 3" id="KW-0378">Hydrolase</keyword>
<name>D6TQ58_KTERA</name>